<comment type="catalytic activity">
    <reaction evidence="3">
        <text>D-glyceraldehyde 3-phosphate = dihydroxyacetone phosphate</text>
        <dbReference type="Rhea" id="RHEA:18585"/>
        <dbReference type="ChEBI" id="CHEBI:57642"/>
        <dbReference type="ChEBI" id="CHEBI:59776"/>
        <dbReference type="EC" id="5.3.1.1"/>
    </reaction>
</comment>
<comment type="pathway">
    <text evidence="3">Carbohydrate degradation; glycolysis; D-glyceraldehyde 3-phosphate from glycerone phosphate: step 1/1.</text>
</comment>
<accession>A0A2M7ANG8</accession>
<keyword evidence="3" id="KW-0312">Gluconeogenesis</keyword>
<evidence type="ECO:0000256" key="3">
    <source>
        <dbReference type="RuleBase" id="RU363013"/>
    </source>
</evidence>
<dbReference type="InterPro" id="IPR000652">
    <property type="entry name" value="Triosephosphate_isomerase"/>
</dbReference>
<dbReference type="InterPro" id="IPR035990">
    <property type="entry name" value="TIM_sf"/>
</dbReference>
<dbReference type="GO" id="GO:0006094">
    <property type="term" value="P:gluconeogenesis"/>
    <property type="evidence" value="ECO:0007669"/>
    <property type="project" value="UniProtKB-UniPathway"/>
</dbReference>
<evidence type="ECO:0000256" key="2">
    <source>
        <dbReference type="ARBA" id="ARBA00023235"/>
    </source>
</evidence>
<reference evidence="5" key="1">
    <citation type="submission" date="2017-09" db="EMBL/GenBank/DDBJ databases">
        <title>Depth-based differentiation of microbial function through sediment-hosted aquifers and enrichment of novel symbionts in the deep terrestrial subsurface.</title>
        <authorList>
            <person name="Probst A.J."/>
            <person name="Ladd B."/>
            <person name="Jarett J.K."/>
            <person name="Geller-Mcgrath D.E."/>
            <person name="Sieber C.M.K."/>
            <person name="Emerson J.B."/>
            <person name="Anantharaman K."/>
            <person name="Thomas B.C."/>
            <person name="Malmstrom R."/>
            <person name="Stieglmeier M."/>
            <person name="Klingl A."/>
            <person name="Woyke T."/>
            <person name="Ryan C.M."/>
            <person name="Banfield J.F."/>
        </authorList>
    </citation>
    <scope>NUCLEOTIDE SEQUENCE [LARGE SCALE GENOMIC DNA]</scope>
</reference>
<comment type="subcellular location">
    <subcellularLocation>
        <location evidence="3">Cytoplasm</location>
    </subcellularLocation>
</comment>
<dbReference type="UniPathway" id="UPA00138"/>
<evidence type="ECO:0000313" key="4">
    <source>
        <dbReference type="EMBL" id="PIU68929.1"/>
    </source>
</evidence>
<dbReference type="SUPFAM" id="SSF51351">
    <property type="entry name" value="Triosephosphate isomerase (TIM)"/>
    <property type="match status" value="1"/>
</dbReference>
<dbReference type="UniPathway" id="UPA00109">
    <property type="reaction ID" value="UER00189"/>
</dbReference>
<name>A0A2M7ANG8_UNCKA</name>
<dbReference type="EC" id="5.3.1.1" evidence="3"/>
<keyword evidence="3" id="KW-0324">Glycolysis</keyword>
<dbReference type="Proteomes" id="UP000229916">
    <property type="component" value="Unassembled WGS sequence"/>
</dbReference>
<dbReference type="PANTHER" id="PTHR21139:SF42">
    <property type="entry name" value="TRIOSEPHOSPHATE ISOMERASE"/>
    <property type="match status" value="1"/>
</dbReference>
<gene>
    <name evidence="4" type="ORF">COS81_02135</name>
</gene>
<comment type="subunit">
    <text evidence="3">Homodimer.</text>
</comment>
<dbReference type="GO" id="GO:0046166">
    <property type="term" value="P:glyceraldehyde-3-phosphate biosynthetic process"/>
    <property type="evidence" value="ECO:0007669"/>
    <property type="project" value="TreeGrafter"/>
</dbReference>
<sequence>MKDFLIVGNWKENKTLGEALMWSKEVLPKLKKIKRVRVVVCPPFVLIPALATLFDNQPLQVGAQDLSEFVRGTYTGEVSAEALRGFITYTIVGHSERRRALGERNKNIAAKVKNALCFGIRPIVCVSDKVDLEGAIFNGEAGFNEQNFQNQITSVFEELPPKEQKKVIFCYEPPTAISKPIGPIGVGQAAAVSEVEKMAKIIQKTAPTNLILYGGSVKSDNVLDFLQSPILDGVMPGSASLNAQEFSELVLRVEKANQ</sequence>
<dbReference type="PANTHER" id="PTHR21139">
    <property type="entry name" value="TRIOSEPHOSPHATE ISOMERASE"/>
    <property type="match status" value="1"/>
</dbReference>
<dbReference type="AlphaFoldDB" id="A0A2M7ANG8"/>
<protein>
    <recommendedName>
        <fullName evidence="3">Triosephosphate isomerase</fullName>
        <ecNumber evidence="3">5.3.1.1</ecNumber>
    </recommendedName>
</protein>
<dbReference type="Pfam" id="PF00121">
    <property type="entry name" value="TIM"/>
    <property type="match status" value="1"/>
</dbReference>
<dbReference type="GO" id="GO:0006096">
    <property type="term" value="P:glycolytic process"/>
    <property type="evidence" value="ECO:0007669"/>
    <property type="project" value="UniProtKB-UniPathway"/>
</dbReference>
<dbReference type="PROSITE" id="PS51440">
    <property type="entry name" value="TIM_2"/>
    <property type="match status" value="1"/>
</dbReference>
<dbReference type="InterPro" id="IPR013785">
    <property type="entry name" value="Aldolase_TIM"/>
</dbReference>
<proteinExistence type="inferred from homology"/>
<evidence type="ECO:0000313" key="5">
    <source>
        <dbReference type="Proteomes" id="UP000229916"/>
    </source>
</evidence>
<keyword evidence="2 3" id="KW-0413">Isomerase</keyword>
<dbReference type="CDD" id="cd00311">
    <property type="entry name" value="TIM"/>
    <property type="match status" value="1"/>
</dbReference>
<dbReference type="GO" id="GO:0005829">
    <property type="term" value="C:cytosol"/>
    <property type="evidence" value="ECO:0007669"/>
    <property type="project" value="TreeGrafter"/>
</dbReference>
<dbReference type="GO" id="GO:0004807">
    <property type="term" value="F:triose-phosphate isomerase activity"/>
    <property type="evidence" value="ECO:0007669"/>
    <property type="project" value="UniProtKB-EC"/>
</dbReference>
<evidence type="ECO:0000256" key="1">
    <source>
        <dbReference type="ARBA" id="ARBA00007422"/>
    </source>
</evidence>
<organism evidence="4 5">
    <name type="scientific">candidate division WWE3 bacterium CG06_land_8_20_14_3_00_42_16</name>
    <dbReference type="NCBI Taxonomy" id="1975083"/>
    <lineage>
        <taxon>Bacteria</taxon>
        <taxon>Katanobacteria</taxon>
    </lineage>
</organism>
<comment type="similarity">
    <text evidence="1 3">Belongs to the triosephosphate isomerase family.</text>
</comment>
<dbReference type="GO" id="GO:0019563">
    <property type="term" value="P:glycerol catabolic process"/>
    <property type="evidence" value="ECO:0007669"/>
    <property type="project" value="TreeGrafter"/>
</dbReference>
<dbReference type="Gene3D" id="3.20.20.70">
    <property type="entry name" value="Aldolase class I"/>
    <property type="match status" value="1"/>
</dbReference>
<keyword evidence="3" id="KW-0963">Cytoplasm</keyword>
<comment type="pathway">
    <text evidence="3">Carbohydrate biosynthesis; gluconeogenesis.</text>
</comment>
<comment type="caution">
    <text evidence="4">The sequence shown here is derived from an EMBL/GenBank/DDBJ whole genome shotgun (WGS) entry which is preliminary data.</text>
</comment>
<dbReference type="EMBL" id="PEWD01000043">
    <property type="protein sequence ID" value="PIU68929.1"/>
    <property type="molecule type" value="Genomic_DNA"/>
</dbReference>